<dbReference type="InterPro" id="IPR008969">
    <property type="entry name" value="CarboxyPept-like_regulatory"/>
</dbReference>
<proteinExistence type="inferred from homology"/>
<sequence>MYKTITTVLLILCTINLCWGQDSRYKESWRTIHLYEIDGKIASALEETQSLVNQSKRKKDYNTYLKAKIYRWKFLQINTENSNNLILEEVNTVIKDIPFPYKAILATYKAKWLTDYYKDNRWSISRRGQIDNPDLSDIETWDLMTLLEEIRKTYQFALAKGQKLIIEPAGNFEVLLQTAQLNRKYRPSLYDILAHESLDFYKNNFYNLTRPNETYELTNEKLFGLGKTFTEIQFKTPDSLFSKVDILKEYQNLERLYQGDQNSEALVFTTLQRLEYVFQNHQSNNKWQLYEKTLLELEEAYMGKEIQGLIRLKLAEKYRDLSDTKLEAYTKDSAYTEEEFERLQKLNNGNWLLKYPDYNSNAIKLSRKIVADFPESAYAIKAAQLLEQLQKPELNLKSEEIWTPDEKGRLLITYKNIDTLTLKIYKANATILDARDKSYFQDSILKDFIQIRPQIEAQILLPKSQDHNQHSTETILPALEKGSYLIYASSANIPANEGSYSFINVSELTASLTDYDRYESIQVLNRTTGLPIKNAEIKTYIILNRGEYANKVIDQLKHTDKNGIANLLKRPNDRRLNNITIKTPSDSTNLSYYPGYYRSLEEIKENTDSIARTVIYTDRAIYRPGQKVYFKGILLLRLNGEAQTVANEMISVFVENANDDEIEEFVLKTNEFGSFSGEFVLPKSGLNGDFSIYADENYDVDTFFYDSIDEFDWQTTTFKVEEYKRPTFEVTFTPLEEAFMPGDSIQIQGMAESFMGAKLSEIPVKYTITRTKQFSYWRYGGSQESLQIANDTIATNNEGSFEIKFASDIPAEDEAIYSYKIYAEVTDLSGETRSASTTVRIGNKNLIASLRLPQQTLINDSLDIYIESKNLNDQEVTASGTLKIYKLQAPDRILGERLWEAPEIQTISAADFKKAFPTEPYFDEQKVENWPKGKLLFETTFETSGSYKQKLLPDEKWPSGKYVAIINLKSENGATTETKETFDLTDTAAKSLPDHKSFEVSVLDKDLEHSKKIQLLLATGFDSLSVYVKAFDGQEKFYDKKVTFSGSKKLDIPYRNTEQNGTLIQIFGIKNGLPVSWQTTISTSALVQSKLNFSTKTFRNKMQPGVEETWSFTLKDDSGKTPDAEILASMYDASLDQFTTPSWETTVDFDDYYNKGYTSFPSFNRPQVNELTYFRNTFSNRSNYRNTILSNFDELKTFGFTFGQPNSYQYKRYVQTVASTVSESISLQGNTRGIVTDSDGQPLPGVTVIVKGTDTGTTTNFDGEFALDTKPGAVLVFNYIGFIEKQATTAKDKNLYIMLDEDSAHLDEVVVVGYGTQTKKNITGSVAMVQSESVESVLQGRVAGVEVSAPGASEEIRIRGAASVAGGKQPLYIVDGVPVEKFDMSASEITSIDVLKDAASTALYGSRGANGVIVITTKKALDELTQVEARKNLDETAFFFPHIQTDKNGDFSFSFTTPEALTRWKLRLLAHDKNWVTGQMQQTAITQKELSIVPNAPRFLREEDTISFSAKITNLSSSTQSGAATLLLFDALTQEPIDTKLANTQANRTFNLSSKKSTAVSWDLIIPKDIEAVTYRVVAKAGFFSDGEENILPVLTNRTLVTESIPLFIRSGETKTFEFENLKNNTSKTLANHKFTLEYSSNPAWYAIQALPYLMEFEHDCSEQIFSRIYANTLGSHIVTSDPKIADVFKSWKKDSALVSNLDKNEELKNLILAETPWVRDAESETDRKNRIAQLFEVEKLKTQQQADLAKLENSQLDSGAFPWFSGGPASEFITRHIVGGFGHLKKLGVTLDDSGIPDLALVYLDTKLIRDKNKFKTFSTKPEDFYKQRGHLHYLYARSYYLEEAPLNDELKVISTKILNYHENNWQELSVYEKGMFALVANRMGKTDLATKIMTSLKESAVYSETNGMYWKSNRPGWYWYQAPIETHALIIEAFTEITQDTEVLEELKVWLLQNKRTNSWPTTKSTTEAAYALLLSGNDWLSVTDNTKIELGGTTLKTKKLEESDKEAGTGYLKLNWNAEEIDETFASIEIKNKNTSPGFGGAYWQYFEDFDQIKSHTESPLNVEQQLYLKENGPTGATLKQIDSDTPIKVGDLITVRLVVRATSDMEFIHLKDTRASGFEPVNVLSKYKYQDRISYYESTRDAATHFFFDTLRKGTYVLKYNLRANNAGNFSNGITTIESMYAPEFSGHTKGIRVNIDN</sequence>
<dbReference type="InterPro" id="IPR002890">
    <property type="entry name" value="MG2"/>
</dbReference>
<keyword evidence="3" id="KW-0675">Receptor</keyword>
<dbReference type="SUPFAM" id="SSF56935">
    <property type="entry name" value="Porins"/>
    <property type="match status" value="1"/>
</dbReference>
<dbReference type="PANTHER" id="PTHR40094:SF1">
    <property type="entry name" value="UBIQUITIN DOMAIN-CONTAINING PROTEIN"/>
    <property type="match status" value="1"/>
</dbReference>
<evidence type="ECO:0000256" key="1">
    <source>
        <dbReference type="ARBA" id="ARBA00010556"/>
    </source>
</evidence>
<dbReference type="SUPFAM" id="SSF49464">
    <property type="entry name" value="Carboxypeptidase regulatory domain-like"/>
    <property type="match status" value="1"/>
</dbReference>
<dbReference type="SMART" id="SM01360">
    <property type="entry name" value="A2M"/>
    <property type="match status" value="1"/>
</dbReference>
<dbReference type="Pfam" id="PF13715">
    <property type="entry name" value="CarbopepD_reg_2"/>
    <property type="match status" value="1"/>
</dbReference>
<dbReference type="Pfam" id="PF07715">
    <property type="entry name" value="Plug"/>
    <property type="match status" value="1"/>
</dbReference>
<accession>A0A4V1KS63</accession>
<dbReference type="InterPro" id="IPR041246">
    <property type="entry name" value="Bact_MG10"/>
</dbReference>
<dbReference type="Gene3D" id="2.60.40.1930">
    <property type="match status" value="1"/>
</dbReference>
<evidence type="ECO:0000313" key="3">
    <source>
        <dbReference type="EMBL" id="RXG27913.1"/>
    </source>
</evidence>
<evidence type="ECO:0000259" key="2">
    <source>
        <dbReference type="SMART" id="SM01360"/>
    </source>
</evidence>
<organism evidence="3 4">
    <name type="scientific">Leeuwenhoekiella marinoflava</name>
    <dbReference type="NCBI Taxonomy" id="988"/>
    <lineage>
        <taxon>Bacteria</taxon>
        <taxon>Pseudomonadati</taxon>
        <taxon>Bacteroidota</taxon>
        <taxon>Flavobacteriia</taxon>
        <taxon>Flavobacteriales</taxon>
        <taxon>Flavobacteriaceae</taxon>
        <taxon>Leeuwenhoekiella</taxon>
    </lineage>
</organism>
<dbReference type="Gene3D" id="1.50.10.20">
    <property type="match status" value="1"/>
</dbReference>
<dbReference type="InterPro" id="IPR051802">
    <property type="entry name" value="YfhM-like"/>
</dbReference>
<reference evidence="3 4" key="1">
    <citation type="submission" date="2018-07" db="EMBL/GenBank/DDBJ databases">
        <title>Leeuwenhoekiella genomics.</title>
        <authorList>
            <person name="Tahon G."/>
            <person name="Willems A."/>
        </authorList>
    </citation>
    <scope>NUCLEOTIDE SEQUENCE [LARGE SCALE GENOMIC DNA]</scope>
    <source>
        <strain evidence="3 4">LMG 1345</strain>
    </source>
</reference>
<dbReference type="EMBL" id="QOVL01000013">
    <property type="protein sequence ID" value="RXG27913.1"/>
    <property type="molecule type" value="Genomic_DNA"/>
</dbReference>
<dbReference type="GO" id="GO:0004866">
    <property type="term" value="F:endopeptidase inhibitor activity"/>
    <property type="evidence" value="ECO:0007669"/>
    <property type="project" value="InterPro"/>
</dbReference>
<dbReference type="SUPFAM" id="SSF48239">
    <property type="entry name" value="Terpenoid cyclases/Protein prenyltransferases"/>
    <property type="match status" value="1"/>
</dbReference>
<dbReference type="InterPro" id="IPR008930">
    <property type="entry name" value="Terpenoid_cyclase/PrenylTrfase"/>
</dbReference>
<dbReference type="Pfam" id="PF01835">
    <property type="entry name" value="MG2"/>
    <property type="match status" value="1"/>
</dbReference>
<dbReference type="InterPro" id="IPR037066">
    <property type="entry name" value="Plug_dom_sf"/>
</dbReference>
<dbReference type="PANTHER" id="PTHR40094">
    <property type="entry name" value="ALPHA-2-MACROGLOBULIN HOMOLOG"/>
    <property type="match status" value="1"/>
</dbReference>
<gene>
    <name evidence="3" type="ORF">DSL99_2704</name>
</gene>
<dbReference type="InterPro" id="IPR012910">
    <property type="entry name" value="Plug_dom"/>
</dbReference>
<name>A0A4V1KS63_9FLAO</name>
<dbReference type="RefSeq" id="WP_073100061.1">
    <property type="nucleotide sequence ID" value="NZ_QOVL01000013.1"/>
</dbReference>
<feature type="domain" description="Alpha-2-macroglobulin" evidence="2">
    <location>
        <begin position="1436"/>
        <end position="1526"/>
    </location>
</feature>
<comment type="caution">
    <text evidence="3">The sequence shown here is derived from an EMBL/GenBank/DDBJ whole genome shotgun (WGS) entry which is preliminary data.</text>
</comment>
<dbReference type="Pfam" id="PF00207">
    <property type="entry name" value="A2M"/>
    <property type="match status" value="1"/>
</dbReference>
<dbReference type="InterPro" id="IPR023997">
    <property type="entry name" value="TonB-dep_OMP_SusC/RagA_CS"/>
</dbReference>
<dbReference type="InterPro" id="IPR001599">
    <property type="entry name" value="Macroglobln_a2"/>
</dbReference>
<dbReference type="NCBIfam" id="TIGR04057">
    <property type="entry name" value="SusC_RagA_signa"/>
    <property type="match status" value="1"/>
</dbReference>
<dbReference type="Proteomes" id="UP000290608">
    <property type="component" value="Unassembled WGS sequence"/>
</dbReference>
<dbReference type="Gene3D" id="2.60.40.1120">
    <property type="entry name" value="Carboxypeptidase-like, regulatory domain"/>
    <property type="match status" value="1"/>
</dbReference>
<dbReference type="Gene3D" id="2.170.130.10">
    <property type="entry name" value="TonB-dependent receptor, plug domain"/>
    <property type="match status" value="1"/>
</dbReference>
<comment type="similarity">
    <text evidence="1">Belongs to the protease inhibitor I39 (alpha-2-macroglobulin) family. Bacterial alpha-2-macroglobulin subfamily.</text>
</comment>
<evidence type="ECO:0000313" key="4">
    <source>
        <dbReference type="Proteomes" id="UP000290608"/>
    </source>
</evidence>
<dbReference type="STRING" id="1122159.SAMN02745246_02978"/>
<dbReference type="Pfam" id="PF17973">
    <property type="entry name" value="bMG10"/>
    <property type="match status" value="1"/>
</dbReference>
<protein>
    <submittedName>
        <fullName evidence="3">TonB-dependent SusC/RagA subfamily outer membrane receptor</fullName>
    </submittedName>
</protein>